<evidence type="ECO:0000313" key="1">
    <source>
        <dbReference type="EMBL" id="CAL1393371.1"/>
    </source>
</evidence>
<accession>A0AAV2F529</accession>
<dbReference type="AlphaFoldDB" id="A0AAV2F529"/>
<organism evidence="1 2">
    <name type="scientific">Linum trigynum</name>
    <dbReference type="NCBI Taxonomy" id="586398"/>
    <lineage>
        <taxon>Eukaryota</taxon>
        <taxon>Viridiplantae</taxon>
        <taxon>Streptophyta</taxon>
        <taxon>Embryophyta</taxon>
        <taxon>Tracheophyta</taxon>
        <taxon>Spermatophyta</taxon>
        <taxon>Magnoliopsida</taxon>
        <taxon>eudicotyledons</taxon>
        <taxon>Gunneridae</taxon>
        <taxon>Pentapetalae</taxon>
        <taxon>rosids</taxon>
        <taxon>fabids</taxon>
        <taxon>Malpighiales</taxon>
        <taxon>Linaceae</taxon>
        <taxon>Linum</taxon>
    </lineage>
</organism>
<dbReference type="EMBL" id="OZ034819">
    <property type="protein sequence ID" value="CAL1393371.1"/>
    <property type="molecule type" value="Genomic_DNA"/>
</dbReference>
<proteinExistence type="predicted"/>
<gene>
    <name evidence="1" type="ORF">LTRI10_LOCUS33954</name>
</gene>
<sequence length="143" mass="16552">MLCCWIKIASLFWTLARLGSQLLIMLSMIDRIALSYTYVAKHSVFSMQPFLPTDHLKLQTKTTFTYLVDIKAVQILFLPLFRVVDFRRSLNSLALFPIPLNRLWLLSQNVRSGLVPYHPHGSQLISSFLVFTNGDIFEHFIHP</sequence>
<dbReference type="Proteomes" id="UP001497516">
    <property type="component" value="Chromosome 6"/>
</dbReference>
<evidence type="ECO:0000313" key="2">
    <source>
        <dbReference type="Proteomes" id="UP001497516"/>
    </source>
</evidence>
<name>A0AAV2F529_9ROSI</name>
<evidence type="ECO:0008006" key="3">
    <source>
        <dbReference type="Google" id="ProtNLM"/>
    </source>
</evidence>
<keyword evidence="2" id="KW-1185">Reference proteome</keyword>
<reference evidence="1 2" key="1">
    <citation type="submission" date="2024-04" db="EMBL/GenBank/DDBJ databases">
        <authorList>
            <person name="Fracassetti M."/>
        </authorList>
    </citation>
    <scope>NUCLEOTIDE SEQUENCE [LARGE SCALE GENOMIC DNA]</scope>
</reference>
<protein>
    <recommendedName>
        <fullName evidence="3">Secreted protein</fullName>
    </recommendedName>
</protein>